<proteinExistence type="predicted"/>
<evidence type="ECO:0000259" key="1">
    <source>
        <dbReference type="Pfam" id="PF01636"/>
    </source>
</evidence>
<protein>
    <submittedName>
        <fullName evidence="2">Aminoglycoside phosphotransferase family protein</fullName>
    </submittedName>
</protein>
<sequence>MSIESIISELVNKGVIDSNYEEYKPLVGGTSSHLGVFRYSDDTKFVLKVNEREVIKEEANFLNYYSNILLLPRVLYVEPSYEYILYSFIEGDTSYPRENKSGILKELVRRFINHYEPVSYFKGRGWADDLSVTWQEFLLGEFYEAKKILDSTLGEKEFNIVLRLINNSKMSHMDRQPFLLHGDCGVHNLLFKENKLCGVIDPTPMIGDPLFDLVYAYCSSPDDLTIETITSATELLVSNTKSKECIYEEVLVGLYLRLARCTKHHPKDLNEYLKAWRYWKEIVYG</sequence>
<dbReference type="EMBL" id="CP095074">
    <property type="protein sequence ID" value="UOQ91583.1"/>
    <property type="molecule type" value="Genomic_DNA"/>
</dbReference>
<name>A0ABY4GTV2_9BACI</name>
<accession>A0ABY4GTV2</accession>
<gene>
    <name evidence="2" type="ORF">MUO14_13540</name>
</gene>
<organism evidence="2 3">
    <name type="scientific">Halobacillus shinanisalinarum</name>
    <dbReference type="NCBI Taxonomy" id="2932258"/>
    <lineage>
        <taxon>Bacteria</taxon>
        <taxon>Bacillati</taxon>
        <taxon>Bacillota</taxon>
        <taxon>Bacilli</taxon>
        <taxon>Bacillales</taxon>
        <taxon>Bacillaceae</taxon>
        <taxon>Halobacillus</taxon>
    </lineage>
</organism>
<reference evidence="2 3" key="1">
    <citation type="submission" date="2022-04" db="EMBL/GenBank/DDBJ databases">
        <title>Halobacillus sp. isolated from saltern.</title>
        <authorList>
            <person name="Won M."/>
            <person name="Lee C.-M."/>
            <person name="Woen H.-Y."/>
            <person name="Kwon S.-W."/>
        </authorList>
    </citation>
    <scope>NUCLEOTIDE SEQUENCE [LARGE SCALE GENOMIC DNA]</scope>
    <source>
        <strain evidence="2 3">SSTM10-2</strain>
    </source>
</reference>
<dbReference type="Proteomes" id="UP000831880">
    <property type="component" value="Chromosome"/>
</dbReference>
<dbReference type="InterPro" id="IPR002575">
    <property type="entry name" value="Aminoglycoside_PTrfase"/>
</dbReference>
<dbReference type="Gene3D" id="3.90.1200.10">
    <property type="match status" value="1"/>
</dbReference>
<dbReference type="Pfam" id="PF01636">
    <property type="entry name" value="APH"/>
    <property type="match status" value="1"/>
</dbReference>
<dbReference type="RefSeq" id="WP_244751194.1">
    <property type="nucleotide sequence ID" value="NZ_CP095074.1"/>
</dbReference>
<feature type="domain" description="Aminoglycoside phosphotransferase" evidence="1">
    <location>
        <begin position="24"/>
        <end position="218"/>
    </location>
</feature>
<dbReference type="InterPro" id="IPR011009">
    <property type="entry name" value="Kinase-like_dom_sf"/>
</dbReference>
<keyword evidence="3" id="KW-1185">Reference proteome</keyword>
<evidence type="ECO:0000313" key="2">
    <source>
        <dbReference type="EMBL" id="UOQ91583.1"/>
    </source>
</evidence>
<dbReference type="SUPFAM" id="SSF56112">
    <property type="entry name" value="Protein kinase-like (PK-like)"/>
    <property type="match status" value="1"/>
</dbReference>
<evidence type="ECO:0000313" key="3">
    <source>
        <dbReference type="Proteomes" id="UP000831880"/>
    </source>
</evidence>